<accession>A0A8D8TY24</accession>
<keyword evidence="1" id="KW-0472">Membrane</keyword>
<reference evidence="2" key="1">
    <citation type="submission" date="2021-05" db="EMBL/GenBank/DDBJ databases">
        <authorList>
            <person name="Alioto T."/>
            <person name="Alioto T."/>
            <person name="Gomez Garrido J."/>
        </authorList>
    </citation>
    <scope>NUCLEOTIDE SEQUENCE</scope>
</reference>
<organism evidence="2">
    <name type="scientific">Cacopsylla melanoneura</name>
    <dbReference type="NCBI Taxonomy" id="428564"/>
    <lineage>
        <taxon>Eukaryota</taxon>
        <taxon>Metazoa</taxon>
        <taxon>Ecdysozoa</taxon>
        <taxon>Arthropoda</taxon>
        <taxon>Hexapoda</taxon>
        <taxon>Insecta</taxon>
        <taxon>Pterygota</taxon>
        <taxon>Neoptera</taxon>
        <taxon>Paraneoptera</taxon>
        <taxon>Hemiptera</taxon>
        <taxon>Sternorrhyncha</taxon>
        <taxon>Psylloidea</taxon>
        <taxon>Psyllidae</taxon>
        <taxon>Psyllinae</taxon>
        <taxon>Cacopsylla</taxon>
    </lineage>
</organism>
<feature type="transmembrane region" description="Helical" evidence="1">
    <location>
        <begin position="23"/>
        <end position="50"/>
    </location>
</feature>
<keyword evidence="1" id="KW-0812">Transmembrane</keyword>
<evidence type="ECO:0000313" key="2">
    <source>
        <dbReference type="EMBL" id="CAG6695978.1"/>
    </source>
</evidence>
<dbReference type="EMBL" id="HBUF01326361">
    <property type="protein sequence ID" value="CAG6695978.1"/>
    <property type="molecule type" value="Transcribed_RNA"/>
</dbReference>
<name>A0A8D8TY24_9HEMI</name>
<sequence>MKTVKEGSTNDCLEMLMTFYRRTIIICFMVAILPSMITYQMVSATLLTCLSSRKRLSSTFKARRMRMASKRLFMILRCRRNIFLPRSWEVCCRIVVSWLEAMGCSTCKMGMEERLSLCCKRCHREAIVQECQRLMERCQVVLEACLLEGIAWGPLDS</sequence>
<proteinExistence type="predicted"/>
<protein>
    <submittedName>
        <fullName evidence="2">Uncharacterized protein</fullName>
    </submittedName>
</protein>
<dbReference type="AlphaFoldDB" id="A0A8D8TY24"/>
<evidence type="ECO:0000256" key="1">
    <source>
        <dbReference type="SAM" id="Phobius"/>
    </source>
</evidence>
<keyword evidence="1" id="KW-1133">Transmembrane helix</keyword>